<feature type="compositionally biased region" description="Acidic residues" evidence="5">
    <location>
        <begin position="166"/>
        <end position="175"/>
    </location>
</feature>
<evidence type="ECO:0000256" key="5">
    <source>
        <dbReference type="SAM" id="MobiDB-lite"/>
    </source>
</evidence>
<name>A0A2P9HAG0_PARUW</name>
<dbReference type="AlphaFoldDB" id="A0A2P9HAG0"/>
<dbReference type="OrthoDB" id="291295at2"/>
<keyword evidence="4" id="KW-0482">Metalloprotease</keyword>
<accession>A0A2P9HAG0</accession>
<dbReference type="SUPFAM" id="SSF55486">
    <property type="entry name" value="Metalloproteases ('zincins'), catalytic domain"/>
    <property type="match status" value="1"/>
</dbReference>
<keyword evidence="1" id="KW-0645">Protease</keyword>
<dbReference type="InterPro" id="IPR001570">
    <property type="entry name" value="Peptidase_M4_C_domain"/>
</dbReference>
<evidence type="ECO:0000256" key="3">
    <source>
        <dbReference type="ARBA" id="ARBA00022833"/>
    </source>
</evidence>
<proteinExistence type="predicted"/>
<organism evidence="7 8">
    <name type="scientific">Protochlamydia amoebophila (strain UWE25)</name>
    <dbReference type="NCBI Taxonomy" id="264201"/>
    <lineage>
        <taxon>Bacteria</taxon>
        <taxon>Pseudomonadati</taxon>
        <taxon>Chlamydiota</taxon>
        <taxon>Chlamydiia</taxon>
        <taxon>Parachlamydiales</taxon>
        <taxon>Parachlamydiaceae</taxon>
        <taxon>Candidatus Protochlamydia</taxon>
    </lineage>
</organism>
<evidence type="ECO:0000256" key="2">
    <source>
        <dbReference type="ARBA" id="ARBA00022801"/>
    </source>
</evidence>
<dbReference type="GO" id="GO:0006508">
    <property type="term" value="P:proteolysis"/>
    <property type="evidence" value="ECO:0007669"/>
    <property type="project" value="UniProtKB-KW"/>
</dbReference>
<dbReference type="PANTHER" id="PTHR43579">
    <property type="match status" value="1"/>
</dbReference>
<feature type="region of interest" description="Disordered" evidence="5">
    <location>
        <begin position="163"/>
        <end position="186"/>
    </location>
</feature>
<reference evidence="7 8" key="1">
    <citation type="journal article" date="2004" name="Science">
        <title>Illuminating the evolutionary history of chlamydiae.</title>
        <authorList>
            <person name="Horn M."/>
            <person name="Collingro A."/>
            <person name="Schmitz-Esser S."/>
            <person name="Beier C.L."/>
            <person name="Purkhold U."/>
            <person name="Fartmann B."/>
            <person name="Brandt P."/>
            <person name="Nyakatura G.J."/>
            <person name="Droege M."/>
            <person name="Frishman D."/>
            <person name="Rattei T."/>
            <person name="Mewes H."/>
            <person name="Wagner M."/>
        </authorList>
    </citation>
    <scope>NUCLEOTIDE SEQUENCE [LARGE SCALE GENOMIC DNA]</scope>
    <source>
        <strain evidence="7 8">UWE25</strain>
    </source>
</reference>
<dbReference type="InterPro" id="IPR027268">
    <property type="entry name" value="Peptidase_M4/M1_CTD_sf"/>
</dbReference>
<keyword evidence="2" id="KW-0378">Hydrolase</keyword>
<protein>
    <recommendedName>
        <fullName evidence="6">Peptidase M4 C-terminal domain-containing protein</fullName>
    </recommendedName>
</protein>
<dbReference type="InterPro" id="IPR052759">
    <property type="entry name" value="Metalloprotease_M4"/>
</dbReference>
<evidence type="ECO:0000256" key="1">
    <source>
        <dbReference type="ARBA" id="ARBA00022670"/>
    </source>
</evidence>
<dbReference type="KEGG" id="pcu:PC_RS10730"/>
<dbReference type="Gene3D" id="1.10.390.10">
    <property type="entry name" value="Neutral Protease Domain 2"/>
    <property type="match status" value="1"/>
</dbReference>
<dbReference type="Proteomes" id="UP000000529">
    <property type="component" value="Chromosome"/>
</dbReference>
<dbReference type="GO" id="GO:0004222">
    <property type="term" value="F:metalloendopeptidase activity"/>
    <property type="evidence" value="ECO:0007669"/>
    <property type="project" value="InterPro"/>
</dbReference>
<evidence type="ECO:0000256" key="4">
    <source>
        <dbReference type="ARBA" id="ARBA00023049"/>
    </source>
</evidence>
<dbReference type="PANTHER" id="PTHR43579:SF1">
    <property type="entry name" value="NEUTRAL METALLOPROTEINASE"/>
    <property type="match status" value="1"/>
</dbReference>
<dbReference type="Pfam" id="PF02868">
    <property type="entry name" value="Peptidase_M4_C"/>
    <property type="match status" value="1"/>
</dbReference>
<evidence type="ECO:0000259" key="6">
    <source>
        <dbReference type="Pfam" id="PF02868"/>
    </source>
</evidence>
<sequence length="186" mass="21804">MLNISKIQVLNEHKLQLLKPQELDNSKIWLINGQILVNRKTWWVGNLRDLSIPSTRKRNYKQDLDEDERDLPRYDEENDYGHMHDNSCIPSHAFYLACQSEGSRTWGMIAQIWFRASQDRTLESNETFETFAHRTIEVAKEFEMADIVQQAWSGVGILSTTSDNTVYDEESEEDQFQTPEYKHAGF</sequence>
<evidence type="ECO:0000313" key="7">
    <source>
        <dbReference type="EMBL" id="SPJ31976.1"/>
    </source>
</evidence>
<evidence type="ECO:0000313" key="8">
    <source>
        <dbReference type="Proteomes" id="UP000000529"/>
    </source>
</evidence>
<feature type="domain" description="Peptidase M4 C-terminal" evidence="6">
    <location>
        <begin position="24"/>
        <end position="157"/>
    </location>
</feature>
<keyword evidence="3" id="KW-0862">Zinc</keyword>
<gene>
    <name evidence="7" type="ORF">PC_RS10730</name>
</gene>
<dbReference type="EMBL" id="BX908798">
    <property type="protein sequence ID" value="SPJ31976.1"/>
    <property type="molecule type" value="Genomic_DNA"/>
</dbReference>
<keyword evidence="8" id="KW-1185">Reference proteome</keyword>